<gene>
    <name evidence="3" type="ORF">HINF_LOCUS48448</name>
    <name evidence="4" type="ORF">HINF_LOCUS78878</name>
</gene>
<dbReference type="Proteomes" id="UP001642409">
    <property type="component" value="Unassembled WGS sequence"/>
</dbReference>
<keyword evidence="2" id="KW-0677">Repeat</keyword>
<dbReference type="Pfam" id="PF12799">
    <property type="entry name" value="LRR_4"/>
    <property type="match status" value="1"/>
</dbReference>
<keyword evidence="1" id="KW-0433">Leucine-rich repeat</keyword>
<evidence type="ECO:0000256" key="1">
    <source>
        <dbReference type="ARBA" id="ARBA00022614"/>
    </source>
</evidence>
<dbReference type="InterPro" id="IPR032675">
    <property type="entry name" value="LRR_dom_sf"/>
</dbReference>
<proteinExistence type="predicted"/>
<dbReference type="PROSITE" id="PS51450">
    <property type="entry name" value="LRR"/>
    <property type="match status" value="2"/>
</dbReference>
<dbReference type="InterPro" id="IPR001611">
    <property type="entry name" value="Leu-rich_rpt"/>
</dbReference>
<dbReference type="SUPFAM" id="SSF52075">
    <property type="entry name" value="Outer arm dynein light chain 1"/>
    <property type="match status" value="1"/>
</dbReference>
<keyword evidence="5" id="KW-1185">Reference proteome</keyword>
<dbReference type="InterPro" id="IPR050836">
    <property type="entry name" value="SDS22/Internalin_LRR"/>
</dbReference>
<evidence type="ECO:0000313" key="4">
    <source>
        <dbReference type="EMBL" id="CAL6116011.1"/>
    </source>
</evidence>
<dbReference type="EMBL" id="CATOUU010000935">
    <property type="protein sequence ID" value="CAI9960803.1"/>
    <property type="molecule type" value="Genomic_DNA"/>
</dbReference>
<reference evidence="3" key="1">
    <citation type="submission" date="2023-06" db="EMBL/GenBank/DDBJ databases">
        <authorList>
            <person name="Kurt Z."/>
        </authorList>
    </citation>
    <scope>NUCLEOTIDE SEQUENCE</scope>
</reference>
<dbReference type="InterPro" id="IPR025875">
    <property type="entry name" value="Leu-rich_rpt_4"/>
</dbReference>
<dbReference type="AlphaFoldDB" id="A0AA86QM31"/>
<dbReference type="Gene3D" id="3.80.10.10">
    <property type="entry name" value="Ribonuclease Inhibitor"/>
    <property type="match status" value="1"/>
</dbReference>
<organism evidence="3">
    <name type="scientific">Hexamita inflata</name>
    <dbReference type="NCBI Taxonomy" id="28002"/>
    <lineage>
        <taxon>Eukaryota</taxon>
        <taxon>Metamonada</taxon>
        <taxon>Diplomonadida</taxon>
        <taxon>Hexamitidae</taxon>
        <taxon>Hexamitinae</taxon>
        <taxon>Hexamita</taxon>
    </lineage>
</organism>
<sequence length="317" mass="37022">MQNCFKKLITEPLKVNATIFDSKCLFLRPNQMQIVEFKSELLNNKYKWLHLSSMSVKQSQINAIEVLNVDNGEYEINDVIQLKQLSVQNCKFKYKQFESNSLIELTVNGCGLKDMLFVADFKNLHKLVLFNNNITDASAVSKLIHLEHLNLSNNIINSFKPLESLKNISELHVNSNKIRSIMFLSVFQKLHTLYIVDNEIIDINQFAVLINSRALKYVHVDDNPVLNNPETKLRLQRFINEKFRDQMFKPFLPFNKCFTNIGAHYNQRHQIRIQLLRNKGVELKNALIMKQQIAINAFMFRKTALFLNCFKSFVGFE</sequence>
<evidence type="ECO:0000313" key="5">
    <source>
        <dbReference type="Proteomes" id="UP001642409"/>
    </source>
</evidence>
<dbReference type="PANTHER" id="PTHR46652:SF3">
    <property type="entry name" value="LEUCINE-RICH REPEAT-CONTAINING PROTEIN 9"/>
    <property type="match status" value="1"/>
</dbReference>
<accession>A0AA86QM31</accession>
<dbReference type="EMBL" id="CAXDID020000940">
    <property type="protein sequence ID" value="CAL6116011.1"/>
    <property type="molecule type" value="Genomic_DNA"/>
</dbReference>
<evidence type="ECO:0000313" key="3">
    <source>
        <dbReference type="EMBL" id="CAI9960803.1"/>
    </source>
</evidence>
<dbReference type="PANTHER" id="PTHR46652">
    <property type="entry name" value="LEUCINE-RICH REPEAT AND IQ DOMAIN-CONTAINING PROTEIN 1-RELATED"/>
    <property type="match status" value="1"/>
</dbReference>
<comment type="caution">
    <text evidence="3">The sequence shown here is derived from an EMBL/GenBank/DDBJ whole genome shotgun (WGS) entry which is preliminary data.</text>
</comment>
<name>A0AA86QM31_9EUKA</name>
<evidence type="ECO:0000256" key="2">
    <source>
        <dbReference type="ARBA" id="ARBA00022737"/>
    </source>
</evidence>
<reference evidence="4 5" key="2">
    <citation type="submission" date="2024-07" db="EMBL/GenBank/DDBJ databases">
        <authorList>
            <person name="Akdeniz Z."/>
        </authorList>
    </citation>
    <scope>NUCLEOTIDE SEQUENCE [LARGE SCALE GENOMIC DNA]</scope>
</reference>
<protein>
    <submittedName>
        <fullName evidence="3">Leucine-rich repeat domain-containing protein</fullName>
    </submittedName>
    <submittedName>
        <fullName evidence="4">Leucine-rich_repeat domain-containing protein</fullName>
    </submittedName>
</protein>